<gene>
    <name evidence="2" type="ORF">QE404_001855</name>
</gene>
<keyword evidence="1" id="KW-0732">Signal</keyword>
<sequence>MKTIFKAVAIGSLLLGMSTVKAQSGTLIFKEGNGGSQNTVAQITDAPGQWYNLKAKTPAYIGSNDETRSVILQNVRAGAVLSVYDAPAGDASDDYCVITVKQFTPYKVIPSYETSFEDSEVKVQFFRKNGLDGKVSFIRVN</sequence>
<evidence type="ECO:0000256" key="1">
    <source>
        <dbReference type="SAM" id="SignalP"/>
    </source>
</evidence>
<accession>A0ABU0TKG8</accession>
<name>A0ABU0TKG8_9FLAO</name>
<proteinExistence type="predicted"/>
<protein>
    <recommendedName>
        <fullName evidence="4">Secreted protein</fullName>
    </recommendedName>
</protein>
<dbReference type="RefSeq" id="WP_307449557.1">
    <property type="nucleotide sequence ID" value="NZ_JAUTAL010000001.1"/>
</dbReference>
<evidence type="ECO:0008006" key="4">
    <source>
        <dbReference type="Google" id="ProtNLM"/>
    </source>
</evidence>
<keyword evidence="3" id="KW-1185">Reference proteome</keyword>
<reference evidence="2 3" key="1">
    <citation type="submission" date="2023-07" db="EMBL/GenBank/DDBJ databases">
        <title>Functional and genomic diversity of the sorghum phyllosphere microbiome.</title>
        <authorList>
            <person name="Shade A."/>
        </authorList>
    </citation>
    <scope>NUCLEOTIDE SEQUENCE [LARGE SCALE GENOMIC DNA]</scope>
    <source>
        <strain evidence="2 3">SORGH_AS_1064</strain>
    </source>
</reference>
<evidence type="ECO:0000313" key="3">
    <source>
        <dbReference type="Proteomes" id="UP001225072"/>
    </source>
</evidence>
<dbReference type="EMBL" id="JAUTAL010000001">
    <property type="protein sequence ID" value="MDQ1096708.1"/>
    <property type="molecule type" value="Genomic_DNA"/>
</dbReference>
<evidence type="ECO:0000313" key="2">
    <source>
        <dbReference type="EMBL" id="MDQ1096708.1"/>
    </source>
</evidence>
<feature type="signal peptide" evidence="1">
    <location>
        <begin position="1"/>
        <end position="22"/>
    </location>
</feature>
<dbReference type="Proteomes" id="UP001225072">
    <property type="component" value="Unassembled WGS sequence"/>
</dbReference>
<comment type="caution">
    <text evidence="2">The sequence shown here is derived from an EMBL/GenBank/DDBJ whole genome shotgun (WGS) entry which is preliminary data.</text>
</comment>
<feature type="chain" id="PRO_5047021705" description="Secreted protein" evidence="1">
    <location>
        <begin position="23"/>
        <end position="141"/>
    </location>
</feature>
<organism evidence="2 3">
    <name type="scientific">Chryseobacterium camelliae</name>
    <dbReference type="NCBI Taxonomy" id="1265445"/>
    <lineage>
        <taxon>Bacteria</taxon>
        <taxon>Pseudomonadati</taxon>
        <taxon>Bacteroidota</taxon>
        <taxon>Flavobacteriia</taxon>
        <taxon>Flavobacteriales</taxon>
        <taxon>Weeksellaceae</taxon>
        <taxon>Chryseobacterium group</taxon>
        <taxon>Chryseobacterium</taxon>
    </lineage>
</organism>